<proteinExistence type="predicted"/>
<feature type="region of interest" description="Disordered" evidence="1">
    <location>
        <begin position="182"/>
        <end position="567"/>
    </location>
</feature>
<dbReference type="InParanoid" id="A0A067MKC5"/>
<dbReference type="HOGENOM" id="CLU_420325_0_0_1"/>
<feature type="compositionally biased region" description="Pro residues" evidence="1">
    <location>
        <begin position="397"/>
        <end position="424"/>
    </location>
</feature>
<feature type="compositionally biased region" description="Polar residues" evidence="1">
    <location>
        <begin position="182"/>
        <end position="191"/>
    </location>
</feature>
<sequence>MSQWTFLPEATQRSSEMLSSEAGSPAPQPPPVPKKRKRDSLVSSTPTSKRQNLDQLIRLAARDTQPVGSASASSSSAAKDRRLSAIAANLQSESATPPPPTLPLRRQPSSSLAASRHVPHKSSALASSSVSRPVESANLGATPSTSKGKGRAVLAEVLDASDQHSSSEEFLDPNVLVSNILSSSQRTPSFQNKDKDRVAPSTEPTAVRRNSTATQKESTGDIIYISSSDEPATPNAARMQKSRIARKSIGSVKRGLFRRAPSTPPTESSTGRRANNGSTKKSGSNASRPTASSSTLREKEKTTAPRPRKSLPQLKRRSAAASSFFSRAKPRHSLPAAKFIGLGNGADTAIPISDSDDDDIVLLPAGPAGASGSRDAPVPKNKEIRSAGAIVISSPSSPAPSPPRMPVSSPSPPREAGPSSPPAPAYIFPSHYSPPPRSPSADFDGGSALVPLPPPLSEDQRSSPAAENHPEPTAAAVTSSSPDAPRQSSMAEVAHDESGAASSPPTDAYTGDMDLPHVEPIDDAVAVAPVQVAPAQTPSVSSPPAESGSPVANENAMPDEVTAPEDPWKNRFVDCIMGHQRSTPELQYPPSSAGSQFGENDVVFAEAMTEASESADAMHLQQRSHLNLSLSWYLSSSSSQSAYQKTHTWLLI</sequence>
<feature type="compositionally biased region" description="Polar residues" evidence="1">
    <location>
        <begin position="265"/>
        <end position="295"/>
    </location>
</feature>
<feature type="compositionally biased region" description="Low complexity" evidence="1">
    <location>
        <begin position="524"/>
        <end position="536"/>
    </location>
</feature>
<dbReference type="EMBL" id="KL198028">
    <property type="protein sequence ID" value="KDQ16223.1"/>
    <property type="molecule type" value="Genomic_DNA"/>
</dbReference>
<feature type="compositionally biased region" description="Polar residues" evidence="1">
    <location>
        <begin position="202"/>
        <end position="217"/>
    </location>
</feature>
<reference evidence="3" key="1">
    <citation type="journal article" date="2014" name="Proc. Natl. Acad. Sci. U.S.A.">
        <title>Extensive sampling of basidiomycete genomes demonstrates inadequacy of the white-rot/brown-rot paradigm for wood decay fungi.</title>
        <authorList>
            <person name="Riley R."/>
            <person name="Salamov A.A."/>
            <person name="Brown D.W."/>
            <person name="Nagy L.G."/>
            <person name="Floudas D."/>
            <person name="Held B.W."/>
            <person name="Levasseur A."/>
            <person name="Lombard V."/>
            <person name="Morin E."/>
            <person name="Otillar R."/>
            <person name="Lindquist E.A."/>
            <person name="Sun H."/>
            <person name="LaButti K.M."/>
            <person name="Schmutz J."/>
            <person name="Jabbour D."/>
            <person name="Luo H."/>
            <person name="Baker S.E."/>
            <person name="Pisabarro A.G."/>
            <person name="Walton J.D."/>
            <person name="Blanchette R.A."/>
            <person name="Henrissat B."/>
            <person name="Martin F."/>
            <person name="Cullen D."/>
            <person name="Hibbett D.S."/>
            <person name="Grigoriev I.V."/>
        </authorList>
    </citation>
    <scope>NUCLEOTIDE SEQUENCE [LARGE SCALE GENOMIC DNA]</scope>
    <source>
        <strain evidence="3">FD-172 SS1</strain>
    </source>
</reference>
<feature type="compositionally biased region" description="Low complexity" evidence="1">
    <location>
        <begin position="103"/>
        <end position="113"/>
    </location>
</feature>
<gene>
    <name evidence="2" type="ORF">BOTBODRAFT_257510</name>
</gene>
<evidence type="ECO:0000313" key="3">
    <source>
        <dbReference type="Proteomes" id="UP000027195"/>
    </source>
</evidence>
<evidence type="ECO:0000313" key="2">
    <source>
        <dbReference type="EMBL" id="KDQ16223.1"/>
    </source>
</evidence>
<name>A0A067MKC5_BOTB1</name>
<evidence type="ECO:0000256" key="1">
    <source>
        <dbReference type="SAM" id="MobiDB-lite"/>
    </source>
</evidence>
<feature type="compositionally biased region" description="Polar residues" evidence="1">
    <location>
        <begin position="476"/>
        <end position="490"/>
    </location>
</feature>
<feature type="compositionally biased region" description="Basic residues" evidence="1">
    <location>
        <begin position="306"/>
        <end position="318"/>
    </location>
</feature>
<feature type="compositionally biased region" description="Low complexity" evidence="1">
    <location>
        <begin position="122"/>
        <end position="131"/>
    </location>
</feature>
<feature type="compositionally biased region" description="Polar residues" evidence="1">
    <location>
        <begin position="41"/>
        <end position="54"/>
    </location>
</feature>
<accession>A0A067MKC5</accession>
<dbReference type="AlphaFoldDB" id="A0A067MKC5"/>
<organism evidence="2 3">
    <name type="scientific">Botryobasidium botryosum (strain FD-172 SS1)</name>
    <dbReference type="NCBI Taxonomy" id="930990"/>
    <lineage>
        <taxon>Eukaryota</taxon>
        <taxon>Fungi</taxon>
        <taxon>Dikarya</taxon>
        <taxon>Basidiomycota</taxon>
        <taxon>Agaricomycotina</taxon>
        <taxon>Agaricomycetes</taxon>
        <taxon>Cantharellales</taxon>
        <taxon>Botryobasidiaceae</taxon>
        <taxon>Botryobasidium</taxon>
    </lineage>
</organism>
<feature type="region of interest" description="Disordered" evidence="1">
    <location>
        <begin position="1"/>
        <end position="150"/>
    </location>
</feature>
<keyword evidence="3" id="KW-1185">Reference proteome</keyword>
<feature type="compositionally biased region" description="Polar residues" evidence="1">
    <location>
        <begin position="1"/>
        <end position="22"/>
    </location>
</feature>
<dbReference type="Proteomes" id="UP000027195">
    <property type="component" value="Unassembled WGS sequence"/>
</dbReference>
<protein>
    <submittedName>
        <fullName evidence="2">Uncharacterized protein</fullName>
    </submittedName>
</protein>